<feature type="coiled-coil region" evidence="1">
    <location>
        <begin position="254"/>
        <end position="312"/>
    </location>
</feature>
<dbReference type="AlphaFoldDB" id="A0AAV1F0R4"/>
<feature type="coiled-coil region" evidence="1">
    <location>
        <begin position="64"/>
        <end position="205"/>
    </location>
</feature>
<feature type="compositionally biased region" description="Polar residues" evidence="2">
    <location>
        <begin position="333"/>
        <end position="343"/>
    </location>
</feature>
<keyword evidence="4" id="KW-1185">Reference proteome</keyword>
<feature type="compositionally biased region" description="Pro residues" evidence="2">
    <location>
        <begin position="387"/>
        <end position="396"/>
    </location>
</feature>
<protein>
    <submittedName>
        <fullName evidence="3">Uncharacterized protein</fullName>
    </submittedName>
</protein>
<sequence length="404" mass="46327">MFALQMFCGRTTNTTLNKCYSVQQDTEPLLQQQGILTSQIADLNSRLTTGRNLDEEYKLLKANKKAALVLNKDLESQVKRLRSQLQAQIALEEKHKAGEEEKERLQEKNTSLKLQVEELQKKLKDKKVLEEEHKLAKKENKALTQQNSALEKTAKDLKLKISIQETLEEKIELVQGLNTALDRNIFEAEQEVKELTAKLAEERTMKHQYSRLKAEKKEKSKLNYDLHCRVMDLREQYEIAKPRLQRYYDLKDLTVSLQAEKESLMKQFQDLLNQLRRQGDLGRAYNETMSVKETMKQDISVLRFKIQELRKELQGSEGPEGRPQADPADRPSIVSNNCPGQKNSKAEDLIINKKSPKNPTPISDPATPTPISDPATTTRSLILQLPPLIPDPPAPTPDIYIYNK</sequence>
<evidence type="ECO:0000313" key="4">
    <source>
        <dbReference type="Proteomes" id="UP001178508"/>
    </source>
</evidence>
<organism evidence="3 4">
    <name type="scientific">Xyrichtys novacula</name>
    <name type="common">Pearly razorfish</name>
    <name type="synonym">Hemipteronotus novacula</name>
    <dbReference type="NCBI Taxonomy" id="13765"/>
    <lineage>
        <taxon>Eukaryota</taxon>
        <taxon>Metazoa</taxon>
        <taxon>Chordata</taxon>
        <taxon>Craniata</taxon>
        <taxon>Vertebrata</taxon>
        <taxon>Euteleostomi</taxon>
        <taxon>Actinopterygii</taxon>
        <taxon>Neopterygii</taxon>
        <taxon>Teleostei</taxon>
        <taxon>Neoteleostei</taxon>
        <taxon>Acanthomorphata</taxon>
        <taxon>Eupercaria</taxon>
        <taxon>Labriformes</taxon>
        <taxon>Labridae</taxon>
        <taxon>Xyrichtys</taxon>
    </lineage>
</organism>
<proteinExistence type="predicted"/>
<dbReference type="EMBL" id="OY660867">
    <property type="protein sequence ID" value="CAJ1054212.1"/>
    <property type="molecule type" value="Genomic_DNA"/>
</dbReference>
<gene>
    <name evidence="3" type="ORF">XNOV1_A010083</name>
</gene>
<evidence type="ECO:0000256" key="2">
    <source>
        <dbReference type="SAM" id="MobiDB-lite"/>
    </source>
</evidence>
<evidence type="ECO:0000313" key="3">
    <source>
        <dbReference type="EMBL" id="CAJ1054212.1"/>
    </source>
</evidence>
<evidence type="ECO:0000256" key="1">
    <source>
        <dbReference type="SAM" id="Coils"/>
    </source>
</evidence>
<reference evidence="3" key="1">
    <citation type="submission" date="2023-08" db="EMBL/GenBank/DDBJ databases">
        <authorList>
            <person name="Alioto T."/>
            <person name="Alioto T."/>
            <person name="Gomez Garrido J."/>
        </authorList>
    </citation>
    <scope>NUCLEOTIDE SEQUENCE</scope>
</reference>
<accession>A0AAV1F0R4</accession>
<keyword evidence="1" id="KW-0175">Coiled coil</keyword>
<name>A0AAV1F0R4_XYRNO</name>
<feature type="region of interest" description="Disordered" evidence="2">
    <location>
        <begin position="312"/>
        <end position="404"/>
    </location>
</feature>
<dbReference type="Proteomes" id="UP001178508">
    <property type="component" value="Chromosome 4"/>
</dbReference>